<dbReference type="InterPro" id="IPR046938">
    <property type="entry name" value="DNA_clamp_sf"/>
</dbReference>
<comment type="function">
    <text evidence="10">Confers DNA tethering and processivity to DNA polymerases and other proteins. Acts as a clamp, forming a ring around DNA (a reaction catalyzed by the clamp-loading complex) which diffuses in an ATP-independent manner freely and bidirectionally along dsDNA. Initially characterized for its ability to contact the catalytic subunit of DNA polymerase III (Pol III), a complex, multichain enzyme responsible for most of the replicative synthesis in bacteria; Pol III exhibits 3'-5' exonuclease proofreading activity. The beta chain is required for initiation of replication as well as for processivity of DNA replication.</text>
</comment>
<dbReference type="GO" id="GO:0008408">
    <property type="term" value="F:3'-5' exonuclease activity"/>
    <property type="evidence" value="ECO:0007669"/>
    <property type="project" value="InterPro"/>
</dbReference>
<evidence type="ECO:0000256" key="7">
    <source>
        <dbReference type="ARBA" id="ARBA00022705"/>
    </source>
</evidence>
<dbReference type="Gene3D" id="3.70.10.10">
    <property type="match status" value="1"/>
</dbReference>
<dbReference type="SUPFAM" id="SSF55979">
    <property type="entry name" value="DNA clamp"/>
    <property type="match status" value="3"/>
</dbReference>
<dbReference type="RefSeq" id="WP_006717704.1">
    <property type="nucleotide sequence ID" value="NZ_CP007032.1"/>
</dbReference>
<feature type="domain" description="DNA polymerase III beta sliding clamp C-terminal" evidence="13">
    <location>
        <begin position="244"/>
        <end position="365"/>
    </location>
</feature>
<name>W0E8Z1_9FIRM</name>
<dbReference type="PANTHER" id="PTHR30478:SF0">
    <property type="entry name" value="BETA SLIDING CLAMP"/>
    <property type="match status" value="1"/>
</dbReference>
<dbReference type="GO" id="GO:0003887">
    <property type="term" value="F:DNA-directed DNA polymerase activity"/>
    <property type="evidence" value="ECO:0007669"/>
    <property type="project" value="UniProtKB-UniRule"/>
</dbReference>
<keyword evidence="4 10" id="KW-0963">Cytoplasm</keyword>
<dbReference type="NCBIfam" id="TIGR00663">
    <property type="entry name" value="dnan"/>
    <property type="match status" value="1"/>
</dbReference>
<keyword evidence="15" id="KW-1185">Reference proteome</keyword>
<comment type="subunit">
    <text evidence="10">Forms a ring-shaped head-to-tail homodimer around DNA.</text>
</comment>
<dbReference type="Proteomes" id="UP000010847">
    <property type="component" value="Chromosome"/>
</dbReference>
<dbReference type="Pfam" id="PF00712">
    <property type="entry name" value="DNA_pol3_beta"/>
    <property type="match status" value="1"/>
</dbReference>
<dbReference type="HOGENOM" id="CLU_038149_2_1_9"/>
<protein>
    <recommendedName>
        <fullName evidence="3 10">Beta sliding clamp</fullName>
    </recommendedName>
</protein>
<dbReference type="KEGG" id="dmt:DESME_00015"/>
<evidence type="ECO:0000313" key="14">
    <source>
        <dbReference type="EMBL" id="AHF05669.1"/>
    </source>
</evidence>
<accession>W0E8Z1</accession>
<sequence>MKIYCSKDALLTGVNTVQKAVSNKNTLPVLQGILIKAENNALVFEATDMEIGIRCVVEAQIEEEGMIVLPARLFSEIVRKLPTATIEIEQRNDAVNIHYYESDILLKGFDPEEFPLLPDLYDAVSFNLPISLFKTMIRQTVYACAIEENRPVFTGILLQIEESNIRLIGTDTHRLAYRISEIENPEDLKFYGVIPAKTLSEIYRLLKDDDEVLTIRFNQSQVSFQFGSVHLLSRLIDGQFPNYKQVVPKSCQSKIFLSTKEFSDAVERASLLARDSSHANIIRLSVEKERLWLDQASEIGKISEQLDIQMEGTEVKVAFNAKFLLDVLKVIDCEKIIFELSGPYGPGVIRPVDDPNYLNLVLPVRTS</sequence>
<dbReference type="PANTHER" id="PTHR30478">
    <property type="entry name" value="DNA POLYMERASE III SUBUNIT BETA"/>
    <property type="match status" value="1"/>
</dbReference>
<proteinExistence type="inferred from homology"/>
<evidence type="ECO:0000259" key="12">
    <source>
        <dbReference type="Pfam" id="PF02767"/>
    </source>
</evidence>
<gene>
    <name evidence="14" type="ORF">DESME_00015</name>
</gene>
<dbReference type="AlphaFoldDB" id="W0E8Z1"/>
<evidence type="ECO:0000256" key="3">
    <source>
        <dbReference type="ARBA" id="ARBA00021035"/>
    </source>
</evidence>
<evidence type="ECO:0000256" key="6">
    <source>
        <dbReference type="ARBA" id="ARBA00022695"/>
    </source>
</evidence>
<dbReference type="Gene3D" id="3.10.150.10">
    <property type="entry name" value="DNA Polymerase III, subunit A, domain 2"/>
    <property type="match status" value="1"/>
</dbReference>
<dbReference type="GO" id="GO:0009360">
    <property type="term" value="C:DNA polymerase III complex"/>
    <property type="evidence" value="ECO:0007669"/>
    <property type="project" value="InterPro"/>
</dbReference>
<comment type="similarity">
    <text evidence="2 10">Belongs to the beta sliding clamp family.</text>
</comment>
<dbReference type="GO" id="GO:0006271">
    <property type="term" value="P:DNA strand elongation involved in DNA replication"/>
    <property type="evidence" value="ECO:0007669"/>
    <property type="project" value="TreeGrafter"/>
</dbReference>
<evidence type="ECO:0000259" key="11">
    <source>
        <dbReference type="Pfam" id="PF00712"/>
    </source>
</evidence>
<evidence type="ECO:0000256" key="1">
    <source>
        <dbReference type="ARBA" id="ARBA00004496"/>
    </source>
</evidence>
<keyword evidence="6 10" id="KW-0548">Nucleotidyltransferase</keyword>
<feature type="domain" description="DNA polymerase III beta sliding clamp N-terminal" evidence="11">
    <location>
        <begin position="1"/>
        <end position="118"/>
    </location>
</feature>
<dbReference type="eggNOG" id="COG0592">
    <property type="taxonomic scope" value="Bacteria"/>
</dbReference>
<organism evidence="14 15">
    <name type="scientific">Desulfitobacterium metallireducens DSM 15288</name>
    <dbReference type="NCBI Taxonomy" id="871968"/>
    <lineage>
        <taxon>Bacteria</taxon>
        <taxon>Bacillati</taxon>
        <taxon>Bacillota</taxon>
        <taxon>Clostridia</taxon>
        <taxon>Eubacteriales</taxon>
        <taxon>Desulfitobacteriaceae</taxon>
        <taxon>Desulfitobacterium</taxon>
    </lineage>
</organism>
<keyword evidence="7 10" id="KW-0235">DNA replication</keyword>
<dbReference type="InterPro" id="IPR022637">
    <property type="entry name" value="DNA_polIII_beta_cen"/>
</dbReference>
<comment type="subcellular location">
    <subcellularLocation>
        <location evidence="1 10">Cytoplasm</location>
    </subcellularLocation>
</comment>
<evidence type="ECO:0000256" key="4">
    <source>
        <dbReference type="ARBA" id="ARBA00022490"/>
    </source>
</evidence>
<dbReference type="Pfam" id="PF02767">
    <property type="entry name" value="DNA_pol3_beta_2"/>
    <property type="match status" value="1"/>
</dbReference>
<keyword evidence="8 10" id="KW-0239">DNA-directed DNA polymerase</keyword>
<evidence type="ECO:0000313" key="15">
    <source>
        <dbReference type="Proteomes" id="UP000010847"/>
    </source>
</evidence>
<feature type="domain" description="DNA polymerase III beta sliding clamp central" evidence="12">
    <location>
        <begin position="128"/>
        <end position="242"/>
    </location>
</feature>
<dbReference type="InterPro" id="IPR001001">
    <property type="entry name" value="DNA_polIII_beta"/>
</dbReference>
<dbReference type="EMBL" id="CP007032">
    <property type="protein sequence ID" value="AHF05669.1"/>
    <property type="molecule type" value="Genomic_DNA"/>
</dbReference>
<dbReference type="OrthoDB" id="8421503at2"/>
<dbReference type="GO" id="GO:0003677">
    <property type="term" value="F:DNA binding"/>
    <property type="evidence" value="ECO:0007669"/>
    <property type="project" value="UniProtKB-UniRule"/>
</dbReference>
<dbReference type="InterPro" id="IPR022635">
    <property type="entry name" value="DNA_polIII_beta_C"/>
</dbReference>
<evidence type="ECO:0000256" key="10">
    <source>
        <dbReference type="PIRNR" id="PIRNR000804"/>
    </source>
</evidence>
<evidence type="ECO:0000259" key="13">
    <source>
        <dbReference type="Pfam" id="PF02768"/>
    </source>
</evidence>
<dbReference type="CDD" id="cd00140">
    <property type="entry name" value="beta_clamp"/>
    <property type="match status" value="1"/>
</dbReference>
<reference evidence="14 15" key="1">
    <citation type="submission" date="2013-12" db="EMBL/GenBank/DDBJ databases">
        <authorList>
            <consortium name="DOE Joint Genome Institute"/>
            <person name="Smidt H."/>
            <person name="Huntemann M."/>
            <person name="Han J."/>
            <person name="Chen A."/>
            <person name="Kyrpides N."/>
            <person name="Mavromatis K."/>
            <person name="Markowitz V."/>
            <person name="Palaniappan K."/>
            <person name="Ivanova N."/>
            <person name="Schaumberg A."/>
            <person name="Pati A."/>
            <person name="Liolios K."/>
            <person name="Nordberg H.P."/>
            <person name="Cantor M.N."/>
            <person name="Hua S.X."/>
            <person name="Woyke T."/>
        </authorList>
    </citation>
    <scope>NUCLEOTIDE SEQUENCE [LARGE SCALE GENOMIC DNA]</scope>
    <source>
        <strain evidence="15">DSM 15288</strain>
    </source>
</reference>
<evidence type="ECO:0000256" key="5">
    <source>
        <dbReference type="ARBA" id="ARBA00022679"/>
    </source>
</evidence>
<evidence type="ECO:0000256" key="9">
    <source>
        <dbReference type="ARBA" id="ARBA00023125"/>
    </source>
</evidence>
<dbReference type="GO" id="GO:0005737">
    <property type="term" value="C:cytoplasm"/>
    <property type="evidence" value="ECO:0007669"/>
    <property type="project" value="UniProtKB-SubCell"/>
</dbReference>
<dbReference type="InterPro" id="IPR022634">
    <property type="entry name" value="DNA_polIII_beta_N"/>
</dbReference>
<dbReference type="SMART" id="SM00480">
    <property type="entry name" value="POL3Bc"/>
    <property type="match status" value="1"/>
</dbReference>
<keyword evidence="5 10" id="KW-0808">Transferase</keyword>
<evidence type="ECO:0000256" key="8">
    <source>
        <dbReference type="ARBA" id="ARBA00022932"/>
    </source>
</evidence>
<dbReference type="Pfam" id="PF02768">
    <property type="entry name" value="DNA_pol3_beta_3"/>
    <property type="match status" value="1"/>
</dbReference>
<dbReference type="STRING" id="871968.DESME_00015"/>
<keyword evidence="9" id="KW-0238">DNA-binding</keyword>
<dbReference type="PIRSF" id="PIRSF000804">
    <property type="entry name" value="DNA_pol_III_b"/>
    <property type="match status" value="1"/>
</dbReference>
<evidence type="ECO:0000256" key="2">
    <source>
        <dbReference type="ARBA" id="ARBA00010752"/>
    </source>
</evidence>